<dbReference type="Pfam" id="PF13399">
    <property type="entry name" value="LytR_C"/>
    <property type="match status" value="1"/>
</dbReference>
<name>A0A8J6TJL1_9BACT</name>
<evidence type="ECO:0000313" key="4">
    <source>
        <dbReference type="EMBL" id="MBC8431044.1"/>
    </source>
</evidence>
<keyword evidence="2" id="KW-0732">Signal</keyword>
<reference evidence="4 5" key="1">
    <citation type="submission" date="2020-08" db="EMBL/GenBank/DDBJ databases">
        <title>Bridging the membrane lipid divide: bacteria of the FCB group superphylum have the potential to synthesize archaeal ether lipids.</title>
        <authorList>
            <person name="Villanueva L."/>
            <person name="Von Meijenfeldt F.A.B."/>
            <person name="Westbye A.B."/>
            <person name="Yadav S."/>
            <person name="Hopmans E.C."/>
            <person name="Dutilh B.E."/>
            <person name="Sinninghe Damste J.S."/>
        </authorList>
    </citation>
    <scope>NUCLEOTIDE SEQUENCE [LARGE SCALE GENOMIC DNA]</scope>
    <source>
        <strain evidence="4">NIOZ-UU17</strain>
    </source>
</reference>
<evidence type="ECO:0000256" key="2">
    <source>
        <dbReference type="SAM" id="SignalP"/>
    </source>
</evidence>
<gene>
    <name evidence="4" type="ORF">H8D96_03910</name>
</gene>
<evidence type="ECO:0000259" key="3">
    <source>
        <dbReference type="Pfam" id="PF13399"/>
    </source>
</evidence>
<evidence type="ECO:0000313" key="5">
    <source>
        <dbReference type="Proteomes" id="UP000605201"/>
    </source>
</evidence>
<dbReference type="EMBL" id="JACNIG010000107">
    <property type="protein sequence ID" value="MBC8431044.1"/>
    <property type="molecule type" value="Genomic_DNA"/>
</dbReference>
<feature type="coiled-coil region" evidence="1">
    <location>
        <begin position="34"/>
        <end position="121"/>
    </location>
</feature>
<proteinExistence type="predicted"/>
<dbReference type="Proteomes" id="UP000605201">
    <property type="component" value="Unassembled WGS sequence"/>
</dbReference>
<dbReference type="InterPro" id="IPR027381">
    <property type="entry name" value="LytR/CpsA/Psr_C"/>
</dbReference>
<feature type="chain" id="PRO_5035183499" evidence="2">
    <location>
        <begin position="22"/>
        <end position="225"/>
    </location>
</feature>
<evidence type="ECO:0000256" key="1">
    <source>
        <dbReference type="SAM" id="Coils"/>
    </source>
</evidence>
<dbReference type="Gene3D" id="3.30.70.2390">
    <property type="match status" value="1"/>
</dbReference>
<organism evidence="4 5">
    <name type="scientific">Candidatus Desulfatibia vada</name>
    <dbReference type="NCBI Taxonomy" id="2841696"/>
    <lineage>
        <taxon>Bacteria</taxon>
        <taxon>Pseudomonadati</taxon>
        <taxon>Thermodesulfobacteriota</taxon>
        <taxon>Desulfobacteria</taxon>
        <taxon>Desulfobacterales</taxon>
        <taxon>Desulfobacterales incertae sedis</taxon>
        <taxon>Candidatus Desulfatibia</taxon>
    </lineage>
</organism>
<protein>
    <submittedName>
        <fullName evidence="4">LytR C-terminal domain-containing protein</fullName>
    </submittedName>
</protein>
<comment type="caution">
    <text evidence="4">The sequence shown here is derived from an EMBL/GenBank/DDBJ whole genome shotgun (WGS) entry which is preliminary data.</text>
</comment>
<accession>A0A8J6TJL1</accession>
<keyword evidence="1" id="KW-0175">Coiled coil</keyword>
<feature type="domain" description="LytR/CpsA/Psr regulator C-terminal" evidence="3">
    <location>
        <begin position="139"/>
        <end position="204"/>
    </location>
</feature>
<sequence>MFRTYALILILSMGFVFNGCAAFEFLNGSSGEEIETYKMNKREMYAELNKLKSENEKLQRQIDITNEQNQRFRVESEKKYAQVREQNSTLSQENTKLNEDNQRIIEENENFKKKLADTQVKAKPSVPSSHKAVKGIGELKIKILSGDGNFNSAKETAKELRKSGYTIQLVDQAHRSDFKNTTIYFAPKFKYEAKRLASKLGSNPALKSLSWPSKFNLIIVTGATK</sequence>
<dbReference type="AlphaFoldDB" id="A0A8J6TJL1"/>
<feature type="signal peptide" evidence="2">
    <location>
        <begin position="1"/>
        <end position="21"/>
    </location>
</feature>